<organism evidence="3 4">
    <name type="scientific">Sporomusa termitida</name>
    <dbReference type="NCBI Taxonomy" id="2377"/>
    <lineage>
        <taxon>Bacteria</taxon>
        <taxon>Bacillati</taxon>
        <taxon>Bacillota</taxon>
        <taxon>Negativicutes</taxon>
        <taxon>Selenomonadales</taxon>
        <taxon>Sporomusaceae</taxon>
        <taxon>Sporomusa</taxon>
    </lineage>
</organism>
<dbReference type="PROSITE" id="PS51740">
    <property type="entry name" value="SPOVT_ABRB"/>
    <property type="match status" value="1"/>
</dbReference>
<dbReference type="Gene3D" id="2.10.260.10">
    <property type="match status" value="1"/>
</dbReference>
<dbReference type="Proteomes" id="UP000320776">
    <property type="component" value="Chromosome"/>
</dbReference>
<name>A0A517DX84_9FIRM</name>
<dbReference type="SMART" id="SM00966">
    <property type="entry name" value="SpoVT_AbrB"/>
    <property type="match status" value="1"/>
</dbReference>
<dbReference type="GO" id="GO:0003677">
    <property type="term" value="F:DNA binding"/>
    <property type="evidence" value="ECO:0007669"/>
    <property type="project" value="UniProtKB-UniRule"/>
</dbReference>
<keyword evidence="4" id="KW-1185">Reference proteome</keyword>
<dbReference type="InterPro" id="IPR037914">
    <property type="entry name" value="SpoVT-AbrB_sf"/>
</dbReference>
<proteinExistence type="predicted"/>
<dbReference type="KEGG" id="sted:SPTER_33630"/>
<reference evidence="3 4" key="1">
    <citation type="submission" date="2019-02" db="EMBL/GenBank/DDBJ databases">
        <title>Closed genome of Sporomusa termitida DSM 4440.</title>
        <authorList>
            <person name="Poehlein A."/>
            <person name="Daniel R."/>
        </authorList>
    </citation>
    <scope>NUCLEOTIDE SEQUENCE [LARGE SCALE GENOMIC DNA]</scope>
    <source>
        <strain evidence="3 4">DSM 4440</strain>
    </source>
</reference>
<dbReference type="EMBL" id="CP036259">
    <property type="protein sequence ID" value="QDR81943.1"/>
    <property type="molecule type" value="Genomic_DNA"/>
</dbReference>
<dbReference type="Pfam" id="PF04014">
    <property type="entry name" value="MazE_antitoxin"/>
    <property type="match status" value="1"/>
</dbReference>
<feature type="domain" description="SpoVT-AbrB" evidence="2">
    <location>
        <begin position="3"/>
        <end position="46"/>
    </location>
</feature>
<accession>A0A517DX84</accession>
<evidence type="ECO:0000256" key="1">
    <source>
        <dbReference type="PROSITE-ProRule" id="PRU01076"/>
    </source>
</evidence>
<sequence length="86" mass="9500">MEADIIRIGNSKGIRIPASLLKQCGIDKKVVIKVDGNIITLAPARAPRQGWEEAFKKAASRVHEDDSVIYDDTIDLDLLEEKPSNV</sequence>
<evidence type="ECO:0000313" key="3">
    <source>
        <dbReference type="EMBL" id="QDR81943.1"/>
    </source>
</evidence>
<evidence type="ECO:0000259" key="2">
    <source>
        <dbReference type="PROSITE" id="PS51740"/>
    </source>
</evidence>
<dbReference type="AlphaFoldDB" id="A0A517DX84"/>
<gene>
    <name evidence="3" type="ORF">SPTER_33630</name>
</gene>
<evidence type="ECO:0000313" key="4">
    <source>
        <dbReference type="Proteomes" id="UP000320776"/>
    </source>
</evidence>
<protein>
    <recommendedName>
        <fullName evidence="2">SpoVT-AbrB domain-containing protein</fullName>
    </recommendedName>
</protein>
<dbReference type="RefSeq" id="WP_144351373.1">
    <property type="nucleotide sequence ID" value="NZ_CP036259.1"/>
</dbReference>
<dbReference type="InterPro" id="IPR007159">
    <property type="entry name" value="SpoVT-AbrB_dom"/>
</dbReference>
<dbReference type="OrthoDB" id="9795766at2"/>
<keyword evidence="1" id="KW-0238">DNA-binding</keyword>
<dbReference type="SUPFAM" id="SSF89447">
    <property type="entry name" value="AbrB/MazE/MraZ-like"/>
    <property type="match status" value="1"/>
</dbReference>